<sequence length="247" mass="28675">MTLPLKSNLLQVMLSGLIRLTTQSIAGVTYMDHFDFEERYRNVYECDPFHWYPLHLPPHCAKMYQELISKGITSLTNSPVRVMTERESNLYSLNHNVYASHPFYQNIANSEEGDEQNPSDPYMKMFQMLRGDVKKDPSAPTITNMPGFGAVALYKQPISRKSGQHIKKIAGLYRDAYKQYNKQYGNGFVYQDSTASYFDLDEGKNETNEKIHFTINEKDVEVEEMIKNYLKQNKNQLKNLMVLKSKK</sequence>
<keyword evidence="3" id="KW-1185">Reference proteome</keyword>
<organism evidence="2 3">
    <name type="scientific">Loxostege sticticalis</name>
    <name type="common">Beet webworm moth</name>
    <dbReference type="NCBI Taxonomy" id="481309"/>
    <lineage>
        <taxon>Eukaryota</taxon>
        <taxon>Metazoa</taxon>
        <taxon>Ecdysozoa</taxon>
        <taxon>Arthropoda</taxon>
        <taxon>Hexapoda</taxon>
        <taxon>Insecta</taxon>
        <taxon>Pterygota</taxon>
        <taxon>Neoptera</taxon>
        <taxon>Endopterygota</taxon>
        <taxon>Lepidoptera</taxon>
        <taxon>Glossata</taxon>
        <taxon>Ditrysia</taxon>
        <taxon>Pyraloidea</taxon>
        <taxon>Crambidae</taxon>
        <taxon>Pyraustinae</taxon>
        <taxon>Loxostege</taxon>
    </lineage>
</organism>
<proteinExistence type="predicted"/>
<evidence type="ECO:0000256" key="1">
    <source>
        <dbReference type="SAM" id="SignalP"/>
    </source>
</evidence>
<gene>
    <name evidence="2" type="ORF">ABMA27_000434</name>
</gene>
<evidence type="ECO:0000313" key="3">
    <source>
        <dbReference type="Proteomes" id="UP001549920"/>
    </source>
</evidence>
<dbReference type="EMBL" id="JBEUOH010000001">
    <property type="protein sequence ID" value="KAL0902598.1"/>
    <property type="molecule type" value="Genomic_DNA"/>
</dbReference>
<feature type="chain" id="PRO_5046424630" evidence="1">
    <location>
        <begin position="25"/>
        <end position="247"/>
    </location>
</feature>
<name>A0ABR3IND2_LOXSC</name>
<accession>A0ABR3IND2</accession>
<keyword evidence="1" id="KW-0732">Signal</keyword>
<protein>
    <submittedName>
        <fullName evidence="2">Uncharacterized protein</fullName>
    </submittedName>
</protein>
<comment type="caution">
    <text evidence="2">The sequence shown here is derived from an EMBL/GenBank/DDBJ whole genome shotgun (WGS) entry which is preliminary data.</text>
</comment>
<dbReference type="Proteomes" id="UP001549920">
    <property type="component" value="Unassembled WGS sequence"/>
</dbReference>
<reference evidence="2 3" key="1">
    <citation type="submission" date="2024-06" db="EMBL/GenBank/DDBJ databases">
        <title>A chromosome-level genome assembly of beet webworm, Loxostege sticticalis.</title>
        <authorList>
            <person name="Zhang Y."/>
        </authorList>
    </citation>
    <scope>NUCLEOTIDE SEQUENCE [LARGE SCALE GENOMIC DNA]</scope>
    <source>
        <strain evidence="2">AQ026</strain>
        <tissue evidence="2">Whole body</tissue>
    </source>
</reference>
<evidence type="ECO:0000313" key="2">
    <source>
        <dbReference type="EMBL" id="KAL0902598.1"/>
    </source>
</evidence>
<feature type="signal peptide" evidence="1">
    <location>
        <begin position="1"/>
        <end position="24"/>
    </location>
</feature>